<dbReference type="PANTHER" id="PTHR43792">
    <property type="entry name" value="GNAT FAMILY, PUTATIVE (AFU_ORTHOLOGUE AFUA_3G00765)-RELATED-RELATED"/>
    <property type="match status" value="1"/>
</dbReference>
<dbReference type="InterPro" id="IPR016181">
    <property type="entry name" value="Acyl_CoA_acyltransferase"/>
</dbReference>
<dbReference type="InterPro" id="IPR051531">
    <property type="entry name" value="N-acetyltransferase"/>
</dbReference>
<organism evidence="2 3">
    <name type="scientific">Albidovulum litorale</name>
    <dbReference type="NCBI Taxonomy" id="2984134"/>
    <lineage>
        <taxon>Bacteria</taxon>
        <taxon>Pseudomonadati</taxon>
        <taxon>Pseudomonadota</taxon>
        <taxon>Alphaproteobacteria</taxon>
        <taxon>Rhodobacterales</taxon>
        <taxon>Paracoccaceae</taxon>
        <taxon>Albidovulum</taxon>
    </lineage>
</organism>
<gene>
    <name evidence="2" type="ORF">OEZ71_02295</name>
</gene>
<protein>
    <submittedName>
        <fullName evidence="2">GNAT family N-acetyltransferase</fullName>
    </submittedName>
</protein>
<dbReference type="Proteomes" id="UP001652564">
    <property type="component" value="Unassembled WGS sequence"/>
</dbReference>
<sequence length="174" mass="19300">MIPVIETERLILREMVKADFPSFAAVWQEPEVVRFIGGKPRPLTESWGVFLKVAGNWAVEGFGQWAITRREDGAFLGQTGFFTGMRGIGDDFDAAPEAGWVLTASAHGRGYGREAVMAAHRWFDAQEFGGVSHAMIEIGHDASFAIARTLGYRPMRESVDLGDPVMLLRRDTRV</sequence>
<dbReference type="InterPro" id="IPR000182">
    <property type="entry name" value="GNAT_dom"/>
</dbReference>
<dbReference type="Gene3D" id="3.40.630.30">
    <property type="match status" value="1"/>
</dbReference>
<dbReference type="EMBL" id="JAOWKZ010000001">
    <property type="protein sequence ID" value="MCV2871120.1"/>
    <property type="molecule type" value="Genomic_DNA"/>
</dbReference>
<evidence type="ECO:0000313" key="3">
    <source>
        <dbReference type="Proteomes" id="UP001652564"/>
    </source>
</evidence>
<dbReference type="SUPFAM" id="SSF55729">
    <property type="entry name" value="Acyl-CoA N-acyltransferases (Nat)"/>
    <property type="match status" value="1"/>
</dbReference>
<proteinExistence type="predicted"/>
<dbReference type="PANTHER" id="PTHR43792:SF16">
    <property type="entry name" value="N-ACETYLTRANSFERASE DOMAIN-CONTAINING PROTEIN"/>
    <property type="match status" value="1"/>
</dbReference>
<accession>A0ABT2ZJ96</accession>
<evidence type="ECO:0000313" key="2">
    <source>
        <dbReference type="EMBL" id="MCV2871120.1"/>
    </source>
</evidence>
<dbReference type="RefSeq" id="WP_263738309.1">
    <property type="nucleotide sequence ID" value="NZ_JAOWKZ010000001.1"/>
</dbReference>
<comment type="caution">
    <text evidence="2">The sequence shown here is derived from an EMBL/GenBank/DDBJ whole genome shotgun (WGS) entry which is preliminary data.</text>
</comment>
<name>A0ABT2ZJ96_9RHOB</name>
<keyword evidence="3" id="KW-1185">Reference proteome</keyword>
<evidence type="ECO:0000259" key="1">
    <source>
        <dbReference type="Pfam" id="PF13302"/>
    </source>
</evidence>
<feature type="domain" description="N-acetyltransferase" evidence="1">
    <location>
        <begin position="9"/>
        <end position="153"/>
    </location>
</feature>
<reference evidence="2 3" key="1">
    <citation type="submission" date="2022-10" db="EMBL/GenBank/DDBJ databases">
        <title>Defluviimonas sp. nov., isolated from ocean surface sediments.</title>
        <authorList>
            <person name="He W."/>
            <person name="Wang L."/>
            <person name="Zhang D.-F."/>
        </authorList>
    </citation>
    <scope>NUCLEOTIDE SEQUENCE [LARGE SCALE GENOMIC DNA]</scope>
    <source>
        <strain evidence="2 3">WL0050</strain>
    </source>
</reference>
<dbReference type="Pfam" id="PF13302">
    <property type="entry name" value="Acetyltransf_3"/>
    <property type="match status" value="1"/>
</dbReference>